<proteinExistence type="predicted"/>
<dbReference type="GO" id="GO:0008720">
    <property type="term" value="F:D-lactate dehydrogenase (NAD+) activity"/>
    <property type="evidence" value="ECO:0007669"/>
    <property type="project" value="TreeGrafter"/>
</dbReference>
<sequence>IINHLFIGSEGTLGFVSEIVYNTVEDVPHKGCGLMFFSTLNDASLAVVALANMGREKVVAAEMMDYQSLKAVQTLENVPDFVREVPEGTSAILFQTESYSK</sequence>
<accession>W1YX15</accession>
<dbReference type="PANTHER" id="PTHR11748">
    <property type="entry name" value="D-LACTATE DEHYDROGENASE"/>
    <property type="match status" value="1"/>
</dbReference>
<name>W1YX15_9ZZZZ</name>
<dbReference type="GO" id="GO:0004458">
    <property type="term" value="F:D-lactate dehydrogenase (cytochrome) activity"/>
    <property type="evidence" value="ECO:0007669"/>
    <property type="project" value="TreeGrafter"/>
</dbReference>
<organism evidence="1">
    <name type="scientific">human gut metagenome</name>
    <dbReference type="NCBI Taxonomy" id="408170"/>
    <lineage>
        <taxon>unclassified sequences</taxon>
        <taxon>metagenomes</taxon>
        <taxon>organismal metagenomes</taxon>
    </lineage>
</organism>
<feature type="non-terminal residue" evidence="1">
    <location>
        <position position="1"/>
    </location>
</feature>
<feature type="non-terminal residue" evidence="1">
    <location>
        <position position="101"/>
    </location>
</feature>
<dbReference type="GO" id="GO:1903457">
    <property type="term" value="P:lactate catabolic process"/>
    <property type="evidence" value="ECO:0007669"/>
    <property type="project" value="TreeGrafter"/>
</dbReference>
<comment type="caution">
    <text evidence="1">The sequence shown here is derived from an EMBL/GenBank/DDBJ whole genome shotgun (WGS) entry which is preliminary data.</text>
</comment>
<evidence type="ECO:0000313" key="1">
    <source>
        <dbReference type="EMBL" id="ETJ45719.1"/>
    </source>
</evidence>
<dbReference type="AlphaFoldDB" id="W1YX15"/>
<protein>
    <submittedName>
        <fullName evidence="1">FAD linked oxidase protein</fullName>
    </submittedName>
</protein>
<reference evidence="1" key="1">
    <citation type="submission" date="2013-12" db="EMBL/GenBank/DDBJ databases">
        <title>A Varibaculum cambriense genome reconstructed from a premature infant gut community with otherwise low bacterial novelty that shifts toward anaerobic metabolism during the third week of life.</title>
        <authorList>
            <person name="Brown C.T."/>
            <person name="Sharon I."/>
            <person name="Thomas B.C."/>
            <person name="Castelle C.J."/>
            <person name="Morowitz M.J."/>
            <person name="Banfield J.F."/>
        </authorList>
    </citation>
    <scope>NUCLEOTIDE SEQUENCE</scope>
</reference>
<dbReference type="EMBL" id="AZMM01000294">
    <property type="protein sequence ID" value="ETJ45719.1"/>
    <property type="molecule type" value="Genomic_DNA"/>
</dbReference>
<dbReference type="PANTHER" id="PTHR11748:SF111">
    <property type="entry name" value="D-LACTATE DEHYDROGENASE, MITOCHONDRIAL-RELATED"/>
    <property type="match status" value="1"/>
</dbReference>
<dbReference type="GO" id="GO:0050660">
    <property type="term" value="F:flavin adenine dinucleotide binding"/>
    <property type="evidence" value="ECO:0007669"/>
    <property type="project" value="TreeGrafter"/>
</dbReference>
<gene>
    <name evidence="1" type="ORF">Q604_UNBC00294G0001</name>
</gene>